<dbReference type="AlphaFoldDB" id="A0A7L4ZMI1"/>
<dbReference type="Proteomes" id="UP000464657">
    <property type="component" value="Chromosome"/>
</dbReference>
<sequence length="224" mass="24611">MAINLSKGQKIDLRKNTASGTSTNLLKFCVGVNWGAIQRSYMMEEKKGGFLGFGGTIEKVQKNFVEAVDLDASCCMFDANKNVVDVVSFKQLTSKDGAIIHSGDDREGDTDGDDGLDNEIISVDLTRINPSIEKVVFFLNSYKKQDFATVPFASIRLYEGTPDKVTQIFATYDVSSDPSFKGYVSMVMGALYKNNGEWKFNAIGDPSTAVDLQETITVITQKYA</sequence>
<keyword evidence="1" id="KW-0778">Tellurium resistance</keyword>
<evidence type="ECO:0000259" key="2">
    <source>
        <dbReference type="Pfam" id="PF02342"/>
    </source>
</evidence>
<dbReference type="InterPro" id="IPR051324">
    <property type="entry name" value="Stress/Tellurium_Resist"/>
</dbReference>
<gene>
    <name evidence="3" type="primary">yceC_2</name>
    <name evidence="3" type="ORF">IMCC3317_30910</name>
</gene>
<dbReference type="PANTHER" id="PTHR32097">
    <property type="entry name" value="CAMP-BINDING PROTEIN 1-RELATED"/>
    <property type="match status" value="1"/>
</dbReference>
<dbReference type="OrthoDB" id="978360at2"/>
<dbReference type="KEGG" id="kan:IMCC3317_30910"/>
<dbReference type="PANTHER" id="PTHR32097:SF17">
    <property type="entry name" value="CAMP-BINDING PROTEIN 1-RELATED"/>
    <property type="match status" value="1"/>
</dbReference>
<dbReference type="Pfam" id="PF02342">
    <property type="entry name" value="TerD"/>
    <property type="match status" value="1"/>
</dbReference>
<keyword evidence="4" id="KW-1185">Reference proteome</keyword>
<dbReference type="RefSeq" id="WP_160130313.1">
    <property type="nucleotide sequence ID" value="NZ_CP019288.1"/>
</dbReference>
<dbReference type="GO" id="GO:0046690">
    <property type="term" value="P:response to tellurium ion"/>
    <property type="evidence" value="ECO:0007669"/>
    <property type="project" value="UniProtKB-KW"/>
</dbReference>
<dbReference type="CDD" id="cd06974">
    <property type="entry name" value="TerD_like"/>
    <property type="match status" value="1"/>
</dbReference>
<evidence type="ECO:0000313" key="4">
    <source>
        <dbReference type="Proteomes" id="UP000464657"/>
    </source>
</evidence>
<protein>
    <submittedName>
        <fullName evidence="3">Stress response protein SCP2</fullName>
    </submittedName>
</protein>
<organism evidence="3 4">
    <name type="scientific">Kordia antarctica</name>
    <dbReference type="NCBI Taxonomy" id="1218801"/>
    <lineage>
        <taxon>Bacteria</taxon>
        <taxon>Pseudomonadati</taxon>
        <taxon>Bacteroidota</taxon>
        <taxon>Flavobacteriia</taxon>
        <taxon>Flavobacteriales</taxon>
        <taxon>Flavobacteriaceae</taxon>
        <taxon>Kordia</taxon>
    </lineage>
</organism>
<name>A0A7L4ZMI1_9FLAO</name>
<dbReference type="InterPro" id="IPR003325">
    <property type="entry name" value="TerD"/>
</dbReference>
<accession>A0A7L4ZMI1</accession>
<reference evidence="3 4" key="1">
    <citation type="journal article" date="2013" name="Int. J. Syst. Evol. Microbiol.">
        <title>Kordia antarctica sp. nov., isolated from Antarctic seawater.</title>
        <authorList>
            <person name="Baek K."/>
            <person name="Choi A."/>
            <person name="Kang I."/>
            <person name="Lee K."/>
            <person name="Cho J.C."/>
        </authorList>
    </citation>
    <scope>NUCLEOTIDE SEQUENCE [LARGE SCALE GENOMIC DNA]</scope>
    <source>
        <strain evidence="3 4">IMCC3317</strain>
    </source>
</reference>
<evidence type="ECO:0000313" key="3">
    <source>
        <dbReference type="EMBL" id="QHI37710.1"/>
    </source>
</evidence>
<proteinExistence type="predicted"/>
<feature type="domain" description="TerD" evidence="2">
    <location>
        <begin position="1"/>
        <end position="207"/>
    </location>
</feature>
<dbReference type="Gene3D" id="2.60.60.30">
    <property type="entry name" value="sav2460 like domains"/>
    <property type="match status" value="1"/>
</dbReference>
<evidence type="ECO:0000256" key="1">
    <source>
        <dbReference type="ARBA" id="ARBA00022686"/>
    </source>
</evidence>
<dbReference type="EMBL" id="CP019288">
    <property type="protein sequence ID" value="QHI37710.1"/>
    <property type="molecule type" value="Genomic_DNA"/>
</dbReference>